<reference evidence="2 4" key="2">
    <citation type="journal article" date="2013" name="Nature">
        <title>Insights into bilaterian evolution from three spiralian genomes.</title>
        <authorList>
            <person name="Simakov O."/>
            <person name="Marletaz F."/>
            <person name="Cho S.J."/>
            <person name="Edsinger-Gonzales E."/>
            <person name="Havlak P."/>
            <person name="Hellsten U."/>
            <person name="Kuo D.H."/>
            <person name="Larsson T."/>
            <person name="Lv J."/>
            <person name="Arendt D."/>
            <person name="Savage R."/>
            <person name="Osoegawa K."/>
            <person name="de Jong P."/>
            <person name="Grimwood J."/>
            <person name="Chapman J.A."/>
            <person name="Shapiro H."/>
            <person name="Aerts A."/>
            <person name="Otillar R.P."/>
            <person name="Terry A.Y."/>
            <person name="Boore J.L."/>
            <person name="Grigoriev I.V."/>
            <person name="Lindberg D.R."/>
            <person name="Seaver E.C."/>
            <person name="Weisblat D.A."/>
            <person name="Putnam N.H."/>
            <person name="Rokhsar D.S."/>
        </authorList>
    </citation>
    <scope>NUCLEOTIDE SEQUENCE</scope>
</reference>
<evidence type="ECO:0000313" key="2">
    <source>
        <dbReference type="EMBL" id="ESO10772.1"/>
    </source>
</evidence>
<accession>T1EZ74</accession>
<keyword evidence="1" id="KW-1133">Transmembrane helix</keyword>
<reference evidence="4" key="1">
    <citation type="submission" date="2012-12" db="EMBL/GenBank/DDBJ databases">
        <authorList>
            <person name="Hellsten U."/>
            <person name="Grimwood J."/>
            <person name="Chapman J.A."/>
            <person name="Shapiro H."/>
            <person name="Aerts A."/>
            <person name="Otillar R.P."/>
            <person name="Terry A.Y."/>
            <person name="Boore J.L."/>
            <person name="Simakov O."/>
            <person name="Marletaz F."/>
            <person name="Cho S.-J."/>
            <person name="Edsinger-Gonzales E."/>
            <person name="Havlak P."/>
            <person name="Kuo D.-H."/>
            <person name="Larsson T."/>
            <person name="Lv J."/>
            <person name="Arendt D."/>
            <person name="Savage R."/>
            <person name="Osoegawa K."/>
            <person name="de Jong P."/>
            <person name="Lindberg D.R."/>
            <person name="Seaver E.C."/>
            <person name="Weisblat D.A."/>
            <person name="Putnam N.H."/>
            <person name="Grigoriev I.V."/>
            <person name="Rokhsar D.S."/>
        </authorList>
    </citation>
    <scope>NUCLEOTIDE SEQUENCE</scope>
</reference>
<dbReference type="HOGENOM" id="CLU_1050801_0_0_1"/>
<protein>
    <submittedName>
        <fullName evidence="2 3">Uncharacterized protein</fullName>
    </submittedName>
</protein>
<dbReference type="EMBL" id="AMQM01002742">
    <property type="status" value="NOT_ANNOTATED_CDS"/>
    <property type="molecule type" value="Genomic_DNA"/>
</dbReference>
<dbReference type="Proteomes" id="UP000015101">
    <property type="component" value="Unassembled WGS sequence"/>
</dbReference>
<evidence type="ECO:0000313" key="4">
    <source>
        <dbReference type="Proteomes" id="UP000015101"/>
    </source>
</evidence>
<name>T1EZ74_HELRO</name>
<feature type="transmembrane region" description="Helical" evidence="1">
    <location>
        <begin position="213"/>
        <end position="239"/>
    </location>
</feature>
<gene>
    <name evidence="3" type="primary">20201874</name>
    <name evidence="2" type="ORF">HELRODRAFT_167270</name>
</gene>
<dbReference type="AlphaFoldDB" id="T1EZ74"/>
<evidence type="ECO:0000313" key="3">
    <source>
        <dbReference type="EnsemblMetazoa" id="HelroP167270"/>
    </source>
</evidence>
<organism evidence="3 4">
    <name type="scientific">Helobdella robusta</name>
    <name type="common">Californian leech</name>
    <dbReference type="NCBI Taxonomy" id="6412"/>
    <lineage>
        <taxon>Eukaryota</taxon>
        <taxon>Metazoa</taxon>
        <taxon>Spiralia</taxon>
        <taxon>Lophotrochozoa</taxon>
        <taxon>Annelida</taxon>
        <taxon>Clitellata</taxon>
        <taxon>Hirudinea</taxon>
        <taxon>Rhynchobdellida</taxon>
        <taxon>Glossiphoniidae</taxon>
        <taxon>Helobdella</taxon>
    </lineage>
</organism>
<dbReference type="GeneID" id="20201874"/>
<keyword evidence="1" id="KW-0472">Membrane</keyword>
<proteinExistence type="predicted"/>
<dbReference type="InParanoid" id="T1EZ74"/>
<dbReference type="EMBL" id="KB095858">
    <property type="protein sequence ID" value="ESO10772.1"/>
    <property type="molecule type" value="Genomic_DNA"/>
</dbReference>
<keyword evidence="1" id="KW-0812">Transmembrane</keyword>
<sequence>MTNGLTITGNGSCTCGSKINYMVSYKSCRPNNNNKDGERNKSLTMFKRTYDVHAKTLAEATIVGCFKDFPTINRQHINNINTTNINNNNNNNNSGQNSKKNTLTMAEQFEACLNFCRLNNFYYFSIKISECYCERDVDASKMVLISMCLADSRFYTVYTDCSKNNGDCGDNLKCERYQIDPLTPPLTQCLCENIWHPLYNGTHCFFMTSAVDYFASVVAIVSAIIAMLLLFSCMVACLSHLCNRNRIKRTIEVADTLMEQEEEML</sequence>
<keyword evidence="4" id="KW-1185">Reference proteome</keyword>
<dbReference type="KEGG" id="hro:HELRODRAFT_167270"/>
<reference evidence="3" key="3">
    <citation type="submission" date="2015-06" db="UniProtKB">
        <authorList>
            <consortium name="EnsemblMetazoa"/>
        </authorList>
    </citation>
    <scope>IDENTIFICATION</scope>
</reference>
<evidence type="ECO:0000256" key="1">
    <source>
        <dbReference type="SAM" id="Phobius"/>
    </source>
</evidence>
<dbReference type="RefSeq" id="XP_009011041.1">
    <property type="nucleotide sequence ID" value="XM_009012793.1"/>
</dbReference>
<dbReference type="EnsemblMetazoa" id="HelroT167270">
    <property type="protein sequence ID" value="HelroP167270"/>
    <property type="gene ID" value="HelroG167270"/>
</dbReference>
<dbReference type="CTD" id="20201874"/>